<dbReference type="RefSeq" id="WP_126041943.1">
    <property type="nucleotide sequence ID" value="NZ_CP034438.1"/>
</dbReference>
<dbReference type="Gene3D" id="3.40.50.2000">
    <property type="entry name" value="Glycogen Phosphorylase B"/>
    <property type="match status" value="2"/>
</dbReference>
<organism evidence="1 2">
    <name type="scientific">Flaviflexus salsibiostraticola</name>
    <dbReference type="NCBI Taxonomy" id="1282737"/>
    <lineage>
        <taxon>Bacteria</taxon>
        <taxon>Bacillati</taxon>
        <taxon>Actinomycetota</taxon>
        <taxon>Actinomycetes</taxon>
        <taxon>Actinomycetales</taxon>
        <taxon>Actinomycetaceae</taxon>
        <taxon>Flaviflexus</taxon>
    </lineage>
</organism>
<protein>
    <recommendedName>
        <fullName evidence="3">Glycosyltransferase family 1 protein</fullName>
    </recommendedName>
</protein>
<evidence type="ECO:0000313" key="2">
    <source>
        <dbReference type="Proteomes" id="UP000270021"/>
    </source>
</evidence>
<reference evidence="1 2" key="1">
    <citation type="submission" date="2018-12" db="EMBL/GenBank/DDBJ databases">
        <title>Complete genome sequence of Flaviflexus salsibiostraticola KCTC 33148.</title>
        <authorList>
            <person name="Bae J.-W."/>
        </authorList>
    </citation>
    <scope>NUCLEOTIDE SEQUENCE [LARGE SCALE GENOMIC DNA]</scope>
    <source>
        <strain evidence="1 2">KCTC 33148</strain>
    </source>
</reference>
<gene>
    <name evidence="1" type="ORF">EJO69_11415</name>
</gene>
<dbReference type="Proteomes" id="UP000270021">
    <property type="component" value="Chromosome"/>
</dbReference>
<dbReference type="AlphaFoldDB" id="A0A3Q8WVG0"/>
<evidence type="ECO:0000313" key="1">
    <source>
        <dbReference type="EMBL" id="AZN30844.1"/>
    </source>
</evidence>
<accession>A0A3Q8WVG0</accession>
<dbReference type="KEGG" id="fsl:EJO69_11415"/>
<proteinExistence type="predicted"/>
<dbReference type="SUPFAM" id="SSF53756">
    <property type="entry name" value="UDP-Glycosyltransferase/glycogen phosphorylase"/>
    <property type="match status" value="1"/>
</dbReference>
<sequence length="357" mass="40304">MRLCSETYDVTTCGYGPAPEGVVEHIRIPDELIYWRKDRKLLITKQYRAVLEKQEVNAYLRPILSDRIFDVILADDIDPVPLALELAPRGGVHADLHEYSPGQKQDDWKWRAFVGPYISWLVRTFVTRADRVTTVCDGIADEYGRRFGLEASVVMNATPLHELAPRPTEEPVRLVHSGACLRNRNLQVMIDAMNEVEPGRFILDFYLTPNDPGYLAELKEQAEQTPGVTIHDPVEYDRLVALLNEYDLGVFLLPPVNFNYRFALPNKFFDFIQARLGIIIGPSPEMEKILNREGLGAVSGDFTASALAETLNSVTRDDIERWKMNSHESAEAFSAERQSQGWIESVAALAGRAIAKD</sequence>
<keyword evidence="2" id="KW-1185">Reference proteome</keyword>
<dbReference type="OrthoDB" id="9813214at2"/>
<dbReference type="EMBL" id="CP034438">
    <property type="protein sequence ID" value="AZN30844.1"/>
    <property type="molecule type" value="Genomic_DNA"/>
</dbReference>
<name>A0A3Q8WVG0_9ACTO</name>
<evidence type="ECO:0008006" key="3">
    <source>
        <dbReference type="Google" id="ProtNLM"/>
    </source>
</evidence>